<dbReference type="EMBL" id="LT629765">
    <property type="protein sequence ID" value="SDS30155.1"/>
    <property type="molecule type" value="Genomic_DNA"/>
</dbReference>
<sequence length="203" mass="20689">MKLVHELRTPSHRRSVLIRRVLALALVVAAVFSAASTRAREPEVLVFARDVAAGTVVSSEDVELRRLPASAVPATALGAVADAEGTTLAAGAAAGEVVTHTRLVGPELSRSLAPEGDYTMVPVVLAEPEIVPLLHHGAHVRVITLAPETGAAVTVASGARVVLASTEAAEPSVLLLLRAEEAAAVAASSLAAPLTVVLEAPPP</sequence>
<gene>
    <name evidence="2" type="ORF">SAMN04488539_1400</name>
</gene>
<dbReference type="Pfam" id="PF08666">
    <property type="entry name" value="SAF"/>
    <property type="match status" value="1"/>
</dbReference>
<dbReference type="SMART" id="SM00858">
    <property type="entry name" value="SAF"/>
    <property type="match status" value="1"/>
</dbReference>
<reference evidence="2 3" key="1">
    <citation type="submission" date="2016-10" db="EMBL/GenBank/DDBJ databases">
        <authorList>
            <person name="de Groot N.N."/>
        </authorList>
    </citation>
    <scope>NUCLEOTIDE SEQUENCE [LARGE SCALE GENOMIC DNA]</scope>
    <source>
        <strain evidence="2 3">DSM 45434</strain>
    </source>
</reference>
<feature type="domain" description="SAF" evidence="1">
    <location>
        <begin position="42"/>
        <end position="104"/>
    </location>
</feature>
<dbReference type="Proteomes" id="UP000182237">
    <property type="component" value="Chromosome I"/>
</dbReference>
<dbReference type="eggNOG" id="COG3745">
    <property type="taxonomic scope" value="Bacteria"/>
</dbReference>
<accession>A0A1H1R3M8</accession>
<dbReference type="AlphaFoldDB" id="A0A1H1R3M8"/>
<proteinExistence type="predicted"/>
<dbReference type="RefSeq" id="WP_019194210.1">
    <property type="nucleotide sequence ID" value="NZ_LT629765.1"/>
</dbReference>
<dbReference type="CDD" id="cd11614">
    <property type="entry name" value="SAF_CpaB_FlgA_like"/>
    <property type="match status" value="1"/>
</dbReference>
<evidence type="ECO:0000313" key="2">
    <source>
        <dbReference type="EMBL" id="SDS30155.1"/>
    </source>
</evidence>
<evidence type="ECO:0000313" key="3">
    <source>
        <dbReference type="Proteomes" id="UP000182237"/>
    </source>
</evidence>
<protein>
    <submittedName>
        <fullName evidence="2">SAF domain-containing protein</fullName>
    </submittedName>
</protein>
<evidence type="ECO:0000259" key="1">
    <source>
        <dbReference type="SMART" id="SM00858"/>
    </source>
</evidence>
<organism evidence="2 3">
    <name type="scientific">Corynebacterium timonense</name>
    <dbReference type="NCBI Taxonomy" id="441500"/>
    <lineage>
        <taxon>Bacteria</taxon>
        <taxon>Bacillati</taxon>
        <taxon>Actinomycetota</taxon>
        <taxon>Actinomycetes</taxon>
        <taxon>Mycobacteriales</taxon>
        <taxon>Corynebacteriaceae</taxon>
        <taxon>Corynebacterium</taxon>
    </lineage>
</organism>
<dbReference type="OrthoDB" id="4410346at2"/>
<dbReference type="InterPro" id="IPR013974">
    <property type="entry name" value="SAF"/>
</dbReference>
<keyword evidence="3" id="KW-1185">Reference proteome</keyword>
<name>A0A1H1R3M8_9CORY</name>
<dbReference type="STRING" id="1203190.GCA_000312345_01390"/>